<keyword evidence="3" id="KW-1185">Reference proteome</keyword>
<keyword evidence="1" id="KW-0472">Membrane</keyword>
<protein>
    <submittedName>
        <fullName evidence="2">Uncharacterized protein</fullName>
    </submittedName>
</protein>
<keyword evidence="1" id="KW-1133">Transmembrane helix</keyword>
<gene>
    <name evidence="2" type="ORF">V8G54_006437</name>
</gene>
<sequence>MRYTPSLYPEPHTTPHCISLLLSPFLQSNQTRFLSTQLIKSNQNPIFFIFLFIYAFITFDIGRHGWIKEPLNIFILRKEENINKNSSPTLRTLQKHLFTQFPSFTKVTKYTILPFF</sequence>
<organism evidence="2 3">
    <name type="scientific">Vigna mungo</name>
    <name type="common">Black gram</name>
    <name type="synonym">Phaseolus mungo</name>
    <dbReference type="NCBI Taxonomy" id="3915"/>
    <lineage>
        <taxon>Eukaryota</taxon>
        <taxon>Viridiplantae</taxon>
        <taxon>Streptophyta</taxon>
        <taxon>Embryophyta</taxon>
        <taxon>Tracheophyta</taxon>
        <taxon>Spermatophyta</taxon>
        <taxon>Magnoliopsida</taxon>
        <taxon>eudicotyledons</taxon>
        <taxon>Gunneridae</taxon>
        <taxon>Pentapetalae</taxon>
        <taxon>rosids</taxon>
        <taxon>fabids</taxon>
        <taxon>Fabales</taxon>
        <taxon>Fabaceae</taxon>
        <taxon>Papilionoideae</taxon>
        <taxon>50 kb inversion clade</taxon>
        <taxon>NPAAA clade</taxon>
        <taxon>indigoferoid/millettioid clade</taxon>
        <taxon>Phaseoleae</taxon>
        <taxon>Vigna</taxon>
    </lineage>
</organism>
<name>A0AAQ3P003_VIGMU</name>
<feature type="transmembrane region" description="Helical" evidence="1">
    <location>
        <begin position="45"/>
        <end position="62"/>
    </location>
</feature>
<dbReference type="EMBL" id="CP144699">
    <property type="protein sequence ID" value="WVZ19115.1"/>
    <property type="molecule type" value="Genomic_DNA"/>
</dbReference>
<reference evidence="2 3" key="1">
    <citation type="journal article" date="2023" name="Life. Sci Alliance">
        <title>Evolutionary insights into 3D genome organization and epigenetic landscape of Vigna mungo.</title>
        <authorList>
            <person name="Junaid A."/>
            <person name="Singh B."/>
            <person name="Bhatia S."/>
        </authorList>
    </citation>
    <scope>NUCLEOTIDE SEQUENCE [LARGE SCALE GENOMIC DNA]</scope>
    <source>
        <strain evidence="2">Urdbean</strain>
    </source>
</reference>
<dbReference type="Proteomes" id="UP001374535">
    <property type="component" value="Chromosome 2"/>
</dbReference>
<dbReference type="AlphaFoldDB" id="A0AAQ3P003"/>
<proteinExistence type="predicted"/>
<accession>A0AAQ3P003</accession>
<evidence type="ECO:0000313" key="2">
    <source>
        <dbReference type="EMBL" id="WVZ19115.1"/>
    </source>
</evidence>
<evidence type="ECO:0000256" key="1">
    <source>
        <dbReference type="SAM" id="Phobius"/>
    </source>
</evidence>
<keyword evidence="1" id="KW-0812">Transmembrane</keyword>
<evidence type="ECO:0000313" key="3">
    <source>
        <dbReference type="Proteomes" id="UP001374535"/>
    </source>
</evidence>